<keyword evidence="1" id="KW-0472">Membrane</keyword>
<keyword evidence="1" id="KW-0812">Transmembrane</keyword>
<evidence type="ECO:0000256" key="1">
    <source>
        <dbReference type="SAM" id="Phobius"/>
    </source>
</evidence>
<dbReference type="RefSeq" id="WP_272133570.1">
    <property type="nucleotide sequence ID" value="NZ_JAQLOI010000001.1"/>
</dbReference>
<evidence type="ECO:0000313" key="2">
    <source>
        <dbReference type="EMBL" id="MDB1123170.1"/>
    </source>
</evidence>
<comment type="caution">
    <text evidence="2">The sequence shown here is derived from an EMBL/GenBank/DDBJ whole genome shotgun (WGS) entry which is preliminary data.</text>
</comment>
<organism evidence="2 3">
    <name type="scientific">Vibrio algarum</name>
    <dbReference type="NCBI Taxonomy" id="3020714"/>
    <lineage>
        <taxon>Bacteria</taxon>
        <taxon>Pseudomonadati</taxon>
        <taxon>Pseudomonadota</taxon>
        <taxon>Gammaproteobacteria</taxon>
        <taxon>Vibrionales</taxon>
        <taxon>Vibrionaceae</taxon>
        <taxon>Vibrio</taxon>
    </lineage>
</organism>
<evidence type="ECO:0000313" key="3">
    <source>
        <dbReference type="Proteomes" id="UP001210678"/>
    </source>
</evidence>
<name>A0ABT4YNR2_9VIBR</name>
<protein>
    <submittedName>
        <fullName evidence="2">DUF2850 domain-containing protein</fullName>
    </submittedName>
</protein>
<keyword evidence="3" id="KW-1185">Reference proteome</keyword>
<gene>
    <name evidence="2" type="ORF">PGX00_05565</name>
</gene>
<proteinExistence type="predicted"/>
<reference evidence="2 3" key="1">
    <citation type="submission" date="2023-01" db="EMBL/GenBank/DDBJ databases">
        <title>Vibrio sp. KJ40-1 sp.nov, isolated from marine algae.</title>
        <authorList>
            <person name="Butt M."/>
            <person name="Kim J.M.J."/>
            <person name="Jeon C.O.C."/>
        </authorList>
    </citation>
    <scope>NUCLEOTIDE SEQUENCE [LARGE SCALE GENOMIC DNA]</scope>
    <source>
        <strain evidence="2 3">KJ40-1</strain>
    </source>
</reference>
<keyword evidence="1" id="KW-1133">Transmembrane helix</keyword>
<dbReference type="Proteomes" id="UP001210678">
    <property type="component" value="Unassembled WGS sequence"/>
</dbReference>
<sequence>MAISDNNRLVKKQLRVKRAIIVVVSLLLIFIIGLSSVLVARYLDDSRLEGLIYGVWEEQNVPSFAQDRFEVREEAVYIEERIVDTRYTFDGSTLTYEFEGKIFEYIVLDEHVTELQRVAPTHYESVFHVRGKIKQIEEEFSDQ</sequence>
<dbReference type="Pfam" id="PF11012">
    <property type="entry name" value="DUF2850"/>
    <property type="match status" value="1"/>
</dbReference>
<dbReference type="InterPro" id="IPR021271">
    <property type="entry name" value="DUF2850"/>
</dbReference>
<accession>A0ABT4YNR2</accession>
<dbReference type="EMBL" id="JAQLOI010000001">
    <property type="protein sequence ID" value="MDB1123170.1"/>
    <property type="molecule type" value="Genomic_DNA"/>
</dbReference>
<feature type="transmembrane region" description="Helical" evidence="1">
    <location>
        <begin position="20"/>
        <end position="43"/>
    </location>
</feature>